<dbReference type="EC" id="2.1.1.64" evidence="2"/>
<dbReference type="SUPFAM" id="SSF53335">
    <property type="entry name" value="S-adenosyl-L-methionine-dependent methyltransferases"/>
    <property type="match status" value="1"/>
</dbReference>
<reference evidence="3" key="1">
    <citation type="journal article" date="2019" name="Int. J. Syst. Evol. Microbiol.">
        <title>The Global Catalogue of Microorganisms (GCM) 10K type strain sequencing project: providing services to taxonomists for standard genome sequencing and annotation.</title>
        <authorList>
            <consortium name="The Broad Institute Genomics Platform"/>
            <consortium name="The Broad Institute Genome Sequencing Center for Infectious Disease"/>
            <person name="Wu L."/>
            <person name="Ma J."/>
        </authorList>
    </citation>
    <scope>NUCLEOTIDE SEQUENCE [LARGE SCALE GENOMIC DNA]</scope>
    <source>
        <strain evidence="3">CGMCC 1.12286</strain>
    </source>
</reference>
<dbReference type="GO" id="GO:0061542">
    <property type="term" value="F:3-demethylubiquinol 3-O-methyltransferase activity"/>
    <property type="evidence" value="ECO:0007669"/>
    <property type="project" value="UniProtKB-EC"/>
</dbReference>
<feature type="domain" description="Tellurite resistance methyltransferase TehB-like" evidence="1">
    <location>
        <begin position="16"/>
        <end position="88"/>
    </location>
</feature>
<evidence type="ECO:0000259" key="1">
    <source>
        <dbReference type="Pfam" id="PF03848"/>
    </source>
</evidence>
<dbReference type="GO" id="GO:0032259">
    <property type="term" value="P:methylation"/>
    <property type="evidence" value="ECO:0007669"/>
    <property type="project" value="UniProtKB-KW"/>
</dbReference>
<keyword evidence="2" id="KW-0489">Methyltransferase</keyword>
<proteinExistence type="predicted"/>
<accession>A0ABW4JDN3</accession>
<dbReference type="InterPro" id="IPR015985">
    <property type="entry name" value="TehB-like_dom"/>
</dbReference>
<organism evidence="2 3">
    <name type="scientific">Alicyclobacillus fodiniaquatilis</name>
    <dbReference type="NCBI Taxonomy" id="1661150"/>
    <lineage>
        <taxon>Bacteria</taxon>
        <taxon>Bacillati</taxon>
        <taxon>Bacillota</taxon>
        <taxon>Bacilli</taxon>
        <taxon>Bacillales</taxon>
        <taxon>Alicyclobacillaceae</taxon>
        <taxon>Alicyclobacillus</taxon>
    </lineage>
</organism>
<dbReference type="EMBL" id="JBHUCX010000001">
    <property type="protein sequence ID" value="MFD1673102.1"/>
    <property type="molecule type" value="Genomic_DNA"/>
</dbReference>
<sequence length="188" mass="21628">MDKDYWNEQFRSRQNKLFSPEEYLVKNIECFRPGSVLDVACGDGRNAIFLSKHGYDVTGIDFANEGLRRLRDFASTQGLRLNTHEINADDTERITTLGQFDNAIFVHFKPSIKTFLAVSNLVRSNGIILMTSFNYRHLLKSPQFPSQLCYGEAEFLNRSSLLDLVEYVSYSDERGFLDGYIFRKQSAP</sequence>
<dbReference type="Pfam" id="PF03848">
    <property type="entry name" value="TehB"/>
    <property type="match status" value="1"/>
</dbReference>
<keyword evidence="3" id="KW-1185">Reference proteome</keyword>
<dbReference type="GO" id="GO:0102208">
    <property type="term" value="F:2-polyprenyl-6-hydroxyphenol methylase activity"/>
    <property type="evidence" value="ECO:0007669"/>
    <property type="project" value="UniProtKB-EC"/>
</dbReference>
<gene>
    <name evidence="2" type="ORF">ACFSB2_00005</name>
</gene>
<dbReference type="CDD" id="cd02440">
    <property type="entry name" value="AdoMet_MTases"/>
    <property type="match status" value="1"/>
</dbReference>
<comment type="caution">
    <text evidence="2">The sequence shown here is derived from an EMBL/GenBank/DDBJ whole genome shotgun (WGS) entry which is preliminary data.</text>
</comment>
<dbReference type="Gene3D" id="3.40.50.150">
    <property type="entry name" value="Vaccinia Virus protein VP39"/>
    <property type="match status" value="1"/>
</dbReference>
<dbReference type="InterPro" id="IPR029063">
    <property type="entry name" value="SAM-dependent_MTases_sf"/>
</dbReference>
<name>A0ABW4JDN3_9BACL</name>
<dbReference type="Proteomes" id="UP001597079">
    <property type="component" value="Unassembled WGS sequence"/>
</dbReference>
<dbReference type="RefSeq" id="WP_377940438.1">
    <property type="nucleotide sequence ID" value="NZ_JBHUCX010000001.1"/>
</dbReference>
<evidence type="ECO:0000313" key="3">
    <source>
        <dbReference type="Proteomes" id="UP001597079"/>
    </source>
</evidence>
<keyword evidence="2" id="KW-0808">Transferase</keyword>
<dbReference type="EC" id="2.1.1.222" evidence="2"/>
<protein>
    <submittedName>
        <fullName evidence="2">Class I SAM-dependent methyltransferase</fullName>
        <ecNumber evidence="2">2.1.1.222</ecNumber>
        <ecNumber evidence="2">2.1.1.64</ecNumber>
    </submittedName>
</protein>
<evidence type="ECO:0000313" key="2">
    <source>
        <dbReference type="EMBL" id="MFD1673102.1"/>
    </source>
</evidence>